<sequence>MLTTYCHTYSLSTVVANRPTAKAMDISSLPRIDVSSTVYSERYAVYIAYSNKVKMMEWISDRFDEEITYHLPNNGDLKLSILGIGSGDGKFEVKMIMKLKKKFRLIDCTVVEPSAERMASYRKLVKDEKNALFGVTFDWRQETFQEFCKANPDRSKKFHFVSLIHCAYYIHKRDLDYYMDVITRWTEGKILIMQDADVSIFGLLDKKFPGVYNGLRPLILGDTIMDSFKTLGMSFETSSLPCELDITACFDNDSRDGKLLLDFLLQVVGLVDDGPPEALKMVKEFLKSEGFSYTRNGRNWVENPTQVIIITPTSRKM</sequence>
<evidence type="ECO:0000313" key="2">
    <source>
        <dbReference type="Proteomes" id="UP001152320"/>
    </source>
</evidence>
<evidence type="ECO:0000313" key="1">
    <source>
        <dbReference type="EMBL" id="KAJ8028150.1"/>
    </source>
</evidence>
<reference evidence="1" key="1">
    <citation type="submission" date="2021-10" db="EMBL/GenBank/DDBJ databases">
        <title>Tropical sea cucumber genome reveals ecological adaptation and Cuvierian tubules defense mechanism.</title>
        <authorList>
            <person name="Chen T."/>
        </authorList>
    </citation>
    <scope>NUCLEOTIDE SEQUENCE</scope>
    <source>
        <strain evidence="1">Nanhai2018</strain>
        <tissue evidence="1">Muscle</tissue>
    </source>
</reference>
<comment type="caution">
    <text evidence="1">The sequence shown here is derived from an EMBL/GenBank/DDBJ whole genome shotgun (WGS) entry which is preliminary data.</text>
</comment>
<dbReference type="EMBL" id="JAIZAY010000015">
    <property type="protein sequence ID" value="KAJ8028150.1"/>
    <property type="molecule type" value="Genomic_DNA"/>
</dbReference>
<organism evidence="1 2">
    <name type="scientific">Holothuria leucospilota</name>
    <name type="common">Black long sea cucumber</name>
    <name type="synonym">Mertensiothuria leucospilota</name>
    <dbReference type="NCBI Taxonomy" id="206669"/>
    <lineage>
        <taxon>Eukaryota</taxon>
        <taxon>Metazoa</taxon>
        <taxon>Echinodermata</taxon>
        <taxon>Eleutherozoa</taxon>
        <taxon>Echinozoa</taxon>
        <taxon>Holothuroidea</taxon>
        <taxon>Aspidochirotacea</taxon>
        <taxon>Aspidochirotida</taxon>
        <taxon>Holothuriidae</taxon>
        <taxon>Holothuria</taxon>
    </lineage>
</organism>
<keyword evidence="2" id="KW-1185">Reference proteome</keyword>
<accession>A0A9Q1BK64</accession>
<gene>
    <name evidence="1" type="ORF">HOLleu_30304</name>
</gene>
<dbReference type="SUPFAM" id="SSF53335">
    <property type="entry name" value="S-adenosyl-L-methionine-dependent methyltransferases"/>
    <property type="match status" value="1"/>
</dbReference>
<dbReference type="InterPro" id="IPR029063">
    <property type="entry name" value="SAM-dependent_MTases_sf"/>
</dbReference>
<dbReference type="OrthoDB" id="5984880at2759"/>
<dbReference type="Proteomes" id="UP001152320">
    <property type="component" value="Chromosome 15"/>
</dbReference>
<protein>
    <submittedName>
        <fullName evidence="1">Histamine N-methyltransferase A</fullName>
    </submittedName>
</protein>
<name>A0A9Q1BK64_HOLLE</name>
<dbReference type="AlphaFoldDB" id="A0A9Q1BK64"/>
<dbReference type="Gene3D" id="3.40.50.150">
    <property type="entry name" value="Vaccinia Virus protein VP39"/>
    <property type="match status" value="1"/>
</dbReference>
<proteinExistence type="predicted"/>